<keyword evidence="1" id="KW-1133">Transmembrane helix</keyword>
<keyword evidence="1" id="KW-0812">Transmembrane</keyword>
<feature type="transmembrane region" description="Helical" evidence="1">
    <location>
        <begin position="20"/>
        <end position="41"/>
    </location>
</feature>
<sequence>MPANRKYLTTSPWHKGAKIVSGILGGYIITALLHMIAALVLPFHKEILITSIFTMFIIWGALLIIPFLFKNGFKSLLLYILVIVLLYVVFTLVQKENPFVS</sequence>
<organism evidence="2 3">
    <name type="scientific">Tenacibaculum jejuense</name>
    <dbReference type="NCBI Taxonomy" id="584609"/>
    <lineage>
        <taxon>Bacteria</taxon>
        <taxon>Pseudomonadati</taxon>
        <taxon>Bacteroidota</taxon>
        <taxon>Flavobacteriia</taxon>
        <taxon>Flavobacteriales</taxon>
        <taxon>Flavobacteriaceae</taxon>
        <taxon>Tenacibaculum</taxon>
    </lineage>
</organism>
<dbReference type="AlphaFoldDB" id="A0A238U7M7"/>
<dbReference type="OrthoDB" id="711014at2"/>
<feature type="transmembrane region" description="Helical" evidence="1">
    <location>
        <begin position="47"/>
        <end position="69"/>
    </location>
</feature>
<keyword evidence="3" id="KW-1185">Reference proteome</keyword>
<protein>
    <submittedName>
        <fullName evidence="2">Uncharacterized protein</fullName>
    </submittedName>
</protein>
<dbReference type="RefSeq" id="WP_095069495.1">
    <property type="nucleotide sequence ID" value="NZ_LT899436.1"/>
</dbReference>
<evidence type="ECO:0000313" key="2">
    <source>
        <dbReference type="EMBL" id="SNR14494.1"/>
    </source>
</evidence>
<gene>
    <name evidence="2" type="ORF">TJEJU_0721</name>
</gene>
<reference evidence="2 3" key="1">
    <citation type="submission" date="2017-07" db="EMBL/GenBank/DDBJ databases">
        <authorList>
            <person name="Sun Z.S."/>
            <person name="Albrecht U."/>
            <person name="Echele G."/>
            <person name="Lee C.C."/>
        </authorList>
    </citation>
    <scope>NUCLEOTIDE SEQUENCE [LARGE SCALE GENOMIC DNA]</scope>
    <source>
        <strain evidence="3">type strain: KCTC 22618</strain>
    </source>
</reference>
<dbReference type="EMBL" id="LT899436">
    <property type="protein sequence ID" value="SNR14494.1"/>
    <property type="molecule type" value="Genomic_DNA"/>
</dbReference>
<dbReference type="Proteomes" id="UP000215214">
    <property type="component" value="Chromosome TJEJU"/>
</dbReference>
<name>A0A238U7M7_9FLAO</name>
<evidence type="ECO:0000256" key="1">
    <source>
        <dbReference type="SAM" id="Phobius"/>
    </source>
</evidence>
<accession>A0A238U7M7</accession>
<keyword evidence="1" id="KW-0472">Membrane</keyword>
<feature type="transmembrane region" description="Helical" evidence="1">
    <location>
        <begin position="76"/>
        <end position="93"/>
    </location>
</feature>
<evidence type="ECO:0000313" key="3">
    <source>
        <dbReference type="Proteomes" id="UP000215214"/>
    </source>
</evidence>
<proteinExistence type="predicted"/>
<dbReference type="KEGG" id="tje:TJEJU_0721"/>